<evidence type="ECO:0000313" key="2">
    <source>
        <dbReference type="Proteomes" id="UP000593802"/>
    </source>
</evidence>
<evidence type="ECO:0000313" key="1">
    <source>
        <dbReference type="EMBL" id="BCJ87102.1"/>
    </source>
</evidence>
<evidence type="ECO:0008006" key="3">
    <source>
        <dbReference type="Google" id="ProtNLM"/>
    </source>
</evidence>
<dbReference type="RefSeq" id="WP_200756763.1">
    <property type="nucleotide sequence ID" value="NZ_AP023366.1"/>
</dbReference>
<sequence>MKILFDEQDLIDSVCVLTAMRHNRPVESLQAELFYEEQKGFSALVTAQNGLYRYDLTEQDLIDSVAVYLSEYHQFDPQKLTVELLFEENNGFSAYVNRM</sequence>
<reference evidence="1 2" key="1">
    <citation type="submission" date="2020-08" db="EMBL/GenBank/DDBJ databases">
        <title>Complete Genome Sequence of Effusibacillus dendaii Strain skT53, Isolated from Farmland soil.</title>
        <authorList>
            <person name="Konishi T."/>
            <person name="Kawasaki H."/>
        </authorList>
    </citation>
    <scope>NUCLEOTIDE SEQUENCE [LARGE SCALE GENOMIC DNA]</scope>
    <source>
        <strain evidence="2">skT53</strain>
    </source>
</reference>
<keyword evidence="2" id="KW-1185">Reference proteome</keyword>
<proteinExistence type="predicted"/>
<organism evidence="1 2">
    <name type="scientific">Effusibacillus dendaii</name>
    <dbReference type="NCBI Taxonomy" id="2743772"/>
    <lineage>
        <taxon>Bacteria</taxon>
        <taxon>Bacillati</taxon>
        <taxon>Bacillota</taxon>
        <taxon>Bacilli</taxon>
        <taxon>Bacillales</taxon>
        <taxon>Alicyclobacillaceae</taxon>
        <taxon>Effusibacillus</taxon>
    </lineage>
</organism>
<accession>A0A7I8DCU6</accession>
<dbReference type="AlphaFoldDB" id="A0A7I8DCU6"/>
<protein>
    <recommendedName>
        <fullName evidence="3">DUF2653 family protein</fullName>
    </recommendedName>
</protein>
<dbReference type="Proteomes" id="UP000593802">
    <property type="component" value="Chromosome"/>
</dbReference>
<gene>
    <name evidence="1" type="ORF">skT53_20870</name>
</gene>
<dbReference type="Pfam" id="PF10850">
    <property type="entry name" value="DUF2653"/>
    <property type="match status" value="2"/>
</dbReference>
<dbReference type="InterPro" id="IPR020516">
    <property type="entry name" value="Uncharacterised_YxcD"/>
</dbReference>
<dbReference type="EMBL" id="AP023366">
    <property type="protein sequence ID" value="BCJ87102.1"/>
    <property type="molecule type" value="Genomic_DNA"/>
</dbReference>
<name>A0A7I8DCU6_9BACL</name>
<dbReference type="KEGG" id="eff:skT53_20870"/>